<dbReference type="Proteomes" id="UP000324222">
    <property type="component" value="Unassembled WGS sequence"/>
</dbReference>
<organism evidence="2 3">
    <name type="scientific">Portunus trituberculatus</name>
    <name type="common">Swimming crab</name>
    <name type="synonym">Neptunus trituberculatus</name>
    <dbReference type="NCBI Taxonomy" id="210409"/>
    <lineage>
        <taxon>Eukaryota</taxon>
        <taxon>Metazoa</taxon>
        <taxon>Ecdysozoa</taxon>
        <taxon>Arthropoda</taxon>
        <taxon>Crustacea</taxon>
        <taxon>Multicrustacea</taxon>
        <taxon>Malacostraca</taxon>
        <taxon>Eumalacostraca</taxon>
        <taxon>Eucarida</taxon>
        <taxon>Decapoda</taxon>
        <taxon>Pleocyemata</taxon>
        <taxon>Brachyura</taxon>
        <taxon>Eubrachyura</taxon>
        <taxon>Portunoidea</taxon>
        <taxon>Portunidae</taxon>
        <taxon>Portuninae</taxon>
        <taxon>Portunus</taxon>
    </lineage>
</organism>
<proteinExistence type="predicted"/>
<name>A0A5B7GBD3_PORTR</name>
<evidence type="ECO:0000313" key="3">
    <source>
        <dbReference type="Proteomes" id="UP000324222"/>
    </source>
</evidence>
<accession>A0A5B7GBD3</accession>
<sequence>MRNKEVYMETGQSRVAYDQSSTPGRTLNQPDPPRRRGRRCSAPSVRAKPLGWKDHDAARLANGAVMLVRGKVKTVTDSLRSAGMSGKAFPLAVN</sequence>
<comment type="caution">
    <text evidence="2">The sequence shown here is derived from an EMBL/GenBank/DDBJ whole genome shotgun (WGS) entry which is preliminary data.</text>
</comment>
<evidence type="ECO:0000313" key="2">
    <source>
        <dbReference type="EMBL" id="MPC54826.1"/>
    </source>
</evidence>
<keyword evidence="3" id="KW-1185">Reference proteome</keyword>
<dbReference type="AlphaFoldDB" id="A0A5B7GBD3"/>
<feature type="compositionally biased region" description="Polar residues" evidence="1">
    <location>
        <begin position="10"/>
        <end position="29"/>
    </location>
</feature>
<reference evidence="2 3" key="1">
    <citation type="submission" date="2019-05" db="EMBL/GenBank/DDBJ databases">
        <title>Another draft genome of Portunus trituberculatus and its Hox gene families provides insights of decapod evolution.</title>
        <authorList>
            <person name="Jeong J.-H."/>
            <person name="Song I."/>
            <person name="Kim S."/>
            <person name="Choi T."/>
            <person name="Kim D."/>
            <person name="Ryu S."/>
            <person name="Kim W."/>
        </authorList>
    </citation>
    <scope>NUCLEOTIDE SEQUENCE [LARGE SCALE GENOMIC DNA]</scope>
    <source>
        <tissue evidence="2">Muscle</tissue>
    </source>
</reference>
<gene>
    <name evidence="2" type="ORF">E2C01_048753</name>
</gene>
<feature type="region of interest" description="Disordered" evidence="1">
    <location>
        <begin position="1"/>
        <end position="46"/>
    </location>
</feature>
<dbReference type="EMBL" id="VSRR010012667">
    <property type="protein sequence ID" value="MPC54826.1"/>
    <property type="molecule type" value="Genomic_DNA"/>
</dbReference>
<protein>
    <submittedName>
        <fullName evidence="2">Uncharacterized protein</fullName>
    </submittedName>
</protein>
<evidence type="ECO:0000256" key="1">
    <source>
        <dbReference type="SAM" id="MobiDB-lite"/>
    </source>
</evidence>